<evidence type="ECO:0000256" key="3">
    <source>
        <dbReference type="ARBA" id="ARBA00022801"/>
    </source>
</evidence>
<dbReference type="KEGG" id="mee:DA075_06655"/>
<keyword evidence="4" id="KW-0862">Zinc</keyword>
<dbReference type="PANTHER" id="PTHR11086:SF18">
    <property type="entry name" value="DEOXYCYTIDYLATE DEAMINASE"/>
    <property type="match status" value="1"/>
</dbReference>
<keyword evidence="2" id="KW-0479">Metal-binding</keyword>
<dbReference type="InterPro" id="IPR016192">
    <property type="entry name" value="APOBEC/CMP_deaminase_Zn-bd"/>
</dbReference>
<dbReference type="InterPro" id="IPR015517">
    <property type="entry name" value="dCMP_deaminase-rel"/>
</dbReference>
<evidence type="ECO:0000256" key="2">
    <source>
        <dbReference type="ARBA" id="ARBA00022723"/>
    </source>
</evidence>
<dbReference type="PROSITE" id="PS51747">
    <property type="entry name" value="CYT_DCMP_DEAMINASES_2"/>
    <property type="match status" value="1"/>
</dbReference>
<reference evidence="6 7" key="1">
    <citation type="submission" date="2018-04" db="EMBL/GenBank/DDBJ databases">
        <title>Methylobacterium sp. PR1016A genome.</title>
        <authorList>
            <person name="Park W."/>
        </authorList>
    </citation>
    <scope>NUCLEOTIDE SEQUENCE [LARGE SCALE GENOMIC DNA]</scope>
    <source>
        <strain evidence="6 7">PR1016A</strain>
    </source>
</reference>
<evidence type="ECO:0000313" key="7">
    <source>
        <dbReference type="Proteomes" id="UP000244755"/>
    </source>
</evidence>
<evidence type="ECO:0000313" key="6">
    <source>
        <dbReference type="EMBL" id="AWB20644.1"/>
    </source>
</evidence>
<proteinExistence type="inferred from homology"/>
<dbReference type="AlphaFoldDB" id="A0A2R4WGH7"/>
<keyword evidence="7" id="KW-1185">Reference proteome</keyword>
<dbReference type="Gene3D" id="3.40.140.10">
    <property type="entry name" value="Cytidine Deaminase, domain 2"/>
    <property type="match status" value="1"/>
</dbReference>
<dbReference type="GO" id="GO:0008270">
    <property type="term" value="F:zinc ion binding"/>
    <property type="evidence" value="ECO:0007669"/>
    <property type="project" value="InterPro"/>
</dbReference>
<gene>
    <name evidence="6" type="ORF">DA075_06655</name>
</gene>
<evidence type="ECO:0000259" key="5">
    <source>
        <dbReference type="PROSITE" id="PS51747"/>
    </source>
</evidence>
<dbReference type="SUPFAM" id="SSF53927">
    <property type="entry name" value="Cytidine deaminase-like"/>
    <property type="match status" value="1"/>
</dbReference>
<dbReference type="InterPro" id="IPR016193">
    <property type="entry name" value="Cytidine_deaminase-like"/>
</dbReference>
<dbReference type="GO" id="GO:0005737">
    <property type="term" value="C:cytoplasm"/>
    <property type="evidence" value="ECO:0007669"/>
    <property type="project" value="TreeGrafter"/>
</dbReference>
<name>A0A2R4WGH7_9HYPH</name>
<evidence type="ECO:0000256" key="4">
    <source>
        <dbReference type="ARBA" id="ARBA00022833"/>
    </source>
</evidence>
<keyword evidence="3" id="KW-0378">Hydrolase</keyword>
<dbReference type="Pfam" id="PF00383">
    <property type="entry name" value="dCMP_cyt_deam_1"/>
    <property type="match status" value="1"/>
</dbReference>
<dbReference type="EMBL" id="CP028843">
    <property type="protein sequence ID" value="AWB20644.1"/>
    <property type="molecule type" value="Genomic_DNA"/>
</dbReference>
<dbReference type="RefSeq" id="WP_099952543.1">
    <property type="nucleotide sequence ID" value="NZ_CP028843.1"/>
</dbReference>
<evidence type="ECO:0000256" key="1">
    <source>
        <dbReference type="ARBA" id="ARBA00006576"/>
    </source>
</evidence>
<comment type="similarity">
    <text evidence="1">Belongs to the cytidine and deoxycytidylate deaminase family.</text>
</comment>
<dbReference type="Proteomes" id="UP000244755">
    <property type="component" value="Chromosome 1"/>
</dbReference>
<dbReference type="PROSITE" id="PS00903">
    <property type="entry name" value="CYT_DCMP_DEAMINASES_1"/>
    <property type="match status" value="1"/>
</dbReference>
<feature type="domain" description="CMP/dCMP-type deaminase" evidence="5">
    <location>
        <begin position="6"/>
        <end position="127"/>
    </location>
</feature>
<accession>A0A2R4WGH7</accession>
<dbReference type="PANTHER" id="PTHR11086">
    <property type="entry name" value="DEOXYCYTIDYLATE DEAMINASE-RELATED"/>
    <property type="match status" value="1"/>
</dbReference>
<protein>
    <submittedName>
        <fullName evidence="6">Deoxycytidylate deaminase</fullName>
    </submittedName>
</protein>
<organism evidence="6 7">
    <name type="scientific">Methylobacterium currus</name>
    <dbReference type="NCBI Taxonomy" id="2051553"/>
    <lineage>
        <taxon>Bacteria</taxon>
        <taxon>Pseudomonadati</taxon>
        <taxon>Pseudomonadota</taxon>
        <taxon>Alphaproteobacteria</taxon>
        <taxon>Hyphomicrobiales</taxon>
        <taxon>Methylobacteriaceae</taxon>
        <taxon>Methylobacterium</taxon>
    </lineage>
</organism>
<dbReference type="OrthoDB" id="9788517at2"/>
<sequence length="180" mass="19699">MTYSQKWDLRFLEMADMVAGWSKDPSSKVGAVLVRPDRTLASVGFNGFPRGLNDAAELYADRDYKIATVRHAEENAIGFAKDQSLEGHTLYVSGLPPCCSCASEIIQSGIARVVARHNMVPVRWVRNMSWAIDNMLAKGIVVDTYDGHTGTWHEITRPADLWLEAVEGSDPAAQACACAA</sequence>
<dbReference type="GO" id="GO:0004132">
    <property type="term" value="F:dCMP deaminase activity"/>
    <property type="evidence" value="ECO:0007669"/>
    <property type="project" value="TreeGrafter"/>
</dbReference>
<dbReference type="InterPro" id="IPR002125">
    <property type="entry name" value="CMP_dCMP_dom"/>
</dbReference>